<dbReference type="InterPro" id="IPR013196">
    <property type="entry name" value="HTH_11"/>
</dbReference>
<dbReference type="SUPFAM" id="SSF46785">
    <property type="entry name" value="Winged helix' DNA-binding domain"/>
    <property type="match status" value="1"/>
</dbReference>
<dbReference type="InterPro" id="IPR026881">
    <property type="entry name" value="WYL_dom"/>
</dbReference>
<reference evidence="3" key="1">
    <citation type="submission" date="2024-06" db="EMBL/GenBank/DDBJ databases">
        <title>Complete genome of Salinicola endophyticus HNIBRBA4755.</title>
        <authorList>
            <person name="Shin S.Y."/>
            <person name="Kang H."/>
            <person name="Song J."/>
        </authorList>
    </citation>
    <scope>NUCLEOTIDE SEQUENCE</scope>
    <source>
        <strain evidence="3">HNIBRBA4755</strain>
    </source>
</reference>
<dbReference type="Pfam" id="PF13280">
    <property type="entry name" value="WYL"/>
    <property type="match status" value="1"/>
</dbReference>
<dbReference type="Pfam" id="PF08279">
    <property type="entry name" value="HTH_11"/>
    <property type="match status" value="1"/>
</dbReference>
<evidence type="ECO:0000259" key="2">
    <source>
        <dbReference type="Pfam" id="PF13280"/>
    </source>
</evidence>
<proteinExistence type="predicted"/>
<feature type="domain" description="Helix-turn-helix type 11" evidence="1">
    <location>
        <begin position="6"/>
        <end position="59"/>
    </location>
</feature>
<dbReference type="RefSeq" id="WP_353979128.1">
    <property type="nucleotide sequence ID" value="NZ_CP159578.1"/>
</dbReference>
<dbReference type="AlphaFoldDB" id="A0AB74U160"/>
<accession>A0AB74U160</accession>
<evidence type="ECO:0000313" key="3">
    <source>
        <dbReference type="EMBL" id="XCJ78106.1"/>
    </source>
</evidence>
<protein>
    <submittedName>
        <fullName evidence="3">YafY family protein</fullName>
    </submittedName>
</protein>
<dbReference type="EMBL" id="CP159578">
    <property type="protein sequence ID" value="XCJ78106.1"/>
    <property type="molecule type" value="Genomic_DNA"/>
</dbReference>
<feature type="domain" description="WYL" evidence="2">
    <location>
        <begin position="137"/>
        <end position="201"/>
    </location>
</feature>
<evidence type="ECO:0000259" key="1">
    <source>
        <dbReference type="Pfam" id="PF08279"/>
    </source>
</evidence>
<dbReference type="PANTHER" id="PTHR34580">
    <property type="match status" value="1"/>
</dbReference>
<dbReference type="InterPro" id="IPR051534">
    <property type="entry name" value="CBASS_pafABC_assoc_protein"/>
</dbReference>
<dbReference type="PANTHER" id="PTHR34580:SF3">
    <property type="entry name" value="PROTEIN PAFB"/>
    <property type="match status" value="1"/>
</dbReference>
<dbReference type="InterPro" id="IPR036388">
    <property type="entry name" value="WH-like_DNA-bd_sf"/>
</dbReference>
<dbReference type="InterPro" id="IPR036390">
    <property type="entry name" value="WH_DNA-bd_sf"/>
</dbReference>
<dbReference type="Gene3D" id="1.10.10.10">
    <property type="entry name" value="Winged helix-like DNA-binding domain superfamily/Winged helix DNA-binding domain"/>
    <property type="match status" value="1"/>
</dbReference>
<sequence>MSRSERLFDLLQVLRRHRRPVSASVLAEATGVSVRTLYRDIASLRQQGAPIDGEAGVGYVLNPGFLLPPLMFSAEEIEALALGLKWAGERTDGPMGQAAREAMAKIEAILPAALRYRFEDDALVIVPSWEPTTREDLPLIRQALSEERKLALDYTDQTGARTERIVWPVNVGFFDSIRVLTAWCELRNAYRHFRVDRILGASILPERTPRRRHQMMKEWRKTLLTKTDSGER</sequence>
<organism evidence="3">
    <name type="scientific">Salinicola endophyticus</name>
    <dbReference type="NCBI Taxonomy" id="1949083"/>
    <lineage>
        <taxon>Bacteria</taxon>
        <taxon>Pseudomonadati</taxon>
        <taxon>Pseudomonadota</taxon>
        <taxon>Gammaproteobacteria</taxon>
        <taxon>Oceanospirillales</taxon>
        <taxon>Halomonadaceae</taxon>
        <taxon>Salinicola</taxon>
    </lineage>
</organism>
<name>A0AB74U160_9GAMM</name>
<gene>
    <name evidence="3" type="ORF">ABV408_11695</name>
</gene>
<dbReference type="PROSITE" id="PS52050">
    <property type="entry name" value="WYL"/>
    <property type="match status" value="1"/>
</dbReference>